<organism evidence="1 2">
    <name type="scientific">Bacillus lumedeiriae</name>
    <dbReference type="NCBI Taxonomy" id="3058829"/>
    <lineage>
        <taxon>Bacteria</taxon>
        <taxon>Bacillati</taxon>
        <taxon>Bacillota</taxon>
        <taxon>Bacilli</taxon>
        <taxon>Bacillales</taxon>
        <taxon>Bacillaceae</taxon>
        <taxon>Bacillus</taxon>
    </lineage>
</organism>
<sequence>MHKSKTGLEENLIKIKDNDFSTAVLQIREVDSKEIAAVIFLIWRSSHVNHLYQ</sequence>
<dbReference type="EMBL" id="JAUIYO010000024">
    <property type="protein sequence ID" value="MFK2827177.1"/>
    <property type="molecule type" value="Genomic_DNA"/>
</dbReference>
<comment type="caution">
    <text evidence="1">The sequence shown here is derived from an EMBL/GenBank/DDBJ whole genome shotgun (WGS) entry which is preliminary data.</text>
</comment>
<proteinExistence type="predicted"/>
<accession>A0ABW8ICD7</accession>
<evidence type="ECO:0000313" key="2">
    <source>
        <dbReference type="Proteomes" id="UP001619911"/>
    </source>
</evidence>
<dbReference type="Proteomes" id="UP001619911">
    <property type="component" value="Unassembled WGS sequence"/>
</dbReference>
<protein>
    <submittedName>
        <fullName evidence="1">Uncharacterized protein</fullName>
    </submittedName>
</protein>
<gene>
    <name evidence="1" type="ORF">QYG89_16260</name>
</gene>
<dbReference type="RefSeq" id="WP_404319201.1">
    <property type="nucleotide sequence ID" value="NZ_JAUIYO010000024.1"/>
</dbReference>
<name>A0ABW8ICD7_9BACI</name>
<keyword evidence="2" id="KW-1185">Reference proteome</keyword>
<evidence type="ECO:0000313" key="1">
    <source>
        <dbReference type="EMBL" id="MFK2827177.1"/>
    </source>
</evidence>
<reference evidence="1 2" key="1">
    <citation type="submission" date="2023-07" db="EMBL/GenBank/DDBJ databases">
        <title>Bacillus lucianemedeirus sp. nov, a new species isolated from an immunobiological production facility.</title>
        <authorList>
            <person name="Costa L.V."/>
            <person name="Miranda R.V.S.L."/>
            <person name="Brandao M.L.L."/>
            <person name="Reis C.M.F."/>
            <person name="Frazao A.M."/>
            <person name="Cruz F.V."/>
            <person name="Baio P.V.P."/>
            <person name="Veras J.F.C."/>
            <person name="Ramos J.N."/>
            <person name="Vieira V."/>
        </authorList>
    </citation>
    <scope>NUCLEOTIDE SEQUENCE [LARGE SCALE GENOMIC DNA]</scope>
    <source>
        <strain evidence="1 2">B190/17</strain>
    </source>
</reference>